<dbReference type="Proteomes" id="UP000295096">
    <property type="component" value="Unassembled WGS sequence"/>
</dbReference>
<comment type="caution">
    <text evidence="2">The sequence shown here is derived from an EMBL/GenBank/DDBJ whole genome shotgun (WGS) entry which is preliminary data.</text>
</comment>
<dbReference type="AlphaFoldDB" id="A0A4R5QCG2"/>
<dbReference type="InterPro" id="IPR029044">
    <property type="entry name" value="Nucleotide-diphossugar_trans"/>
</dbReference>
<evidence type="ECO:0000313" key="3">
    <source>
        <dbReference type="Proteomes" id="UP000295096"/>
    </source>
</evidence>
<evidence type="ECO:0000259" key="1">
    <source>
        <dbReference type="Pfam" id="PF00535"/>
    </source>
</evidence>
<dbReference type="InterPro" id="IPR001173">
    <property type="entry name" value="Glyco_trans_2-like"/>
</dbReference>
<keyword evidence="2" id="KW-0808">Transferase</keyword>
<name>A0A4R5QCG2_9PROT</name>
<gene>
    <name evidence="2" type="ORF">E2C06_24340</name>
</gene>
<dbReference type="SUPFAM" id="SSF53448">
    <property type="entry name" value="Nucleotide-diphospho-sugar transferases"/>
    <property type="match status" value="1"/>
</dbReference>
<dbReference type="GO" id="GO:0016740">
    <property type="term" value="F:transferase activity"/>
    <property type="evidence" value="ECO:0007669"/>
    <property type="project" value="UniProtKB-KW"/>
</dbReference>
<dbReference type="Pfam" id="PF00535">
    <property type="entry name" value="Glycos_transf_2"/>
    <property type="match status" value="1"/>
</dbReference>
<feature type="domain" description="Glycosyltransferase 2-like" evidence="1">
    <location>
        <begin position="252"/>
        <end position="431"/>
    </location>
</feature>
<organism evidence="2 3">
    <name type="scientific">Dankookia rubra</name>
    <dbReference type="NCBI Taxonomy" id="1442381"/>
    <lineage>
        <taxon>Bacteria</taxon>
        <taxon>Pseudomonadati</taxon>
        <taxon>Pseudomonadota</taxon>
        <taxon>Alphaproteobacteria</taxon>
        <taxon>Acetobacterales</taxon>
        <taxon>Roseomonadaceae</taxon>
        <taxon>Dankookia</taxon>
    </lineage>
</organism>
<protein>
    <submittedName>
        <fullName evidence="2">Glycosyltransferase family 2 protein</fullName>
    </submittedName>
</protein>
<proteinExistence type="predicted"/>
<dbReference type="Gene3D" id="3.90.550.10">
    <property type="entry name" value="Spore Coat Polysaccharide Biosynthesis Protein SpsA, Chain A"/>
    <property type="match status" value="1"/>
</dbReference>
<dbReference type="PANTHER" id="PTHR43179:SF7">
    <property type="entry name" value="RHAMNOSYLTRANSFERASE WBBL"/>
    <property type="match status" value="1"/>
</dbReference>
<accession>A0A4R5QCG2</accession>
<dbReference type="RefSeq" id="WP_165982629.1">
    <property type="nucleotide sequence ID" value="NZ_SMSJ01000047.1"/>
</dbReference>
<evidence type="ECO:0000313" key="2">
    <source>
        <dbReference type="EMBL" id="TDH60007.1"/>
    </source>
</evidence>
<dbReference type="PANTHER" id="PTHR43179">
    <property type="entry name" value="RHAMNOSYLTRANSFERASE WBBL"/>
    <property type="match status" value="1"/>
</dbReference>
<reference evidence="2 3" key="1">
    <citation type="journal article" date="2016" name="J. Microbiol.">
        <title>Dankookia rubra gen. nov., sp. nov., an alphaproteobacterium isolated from sediment of a shallow stream.</title>
        <authorList>
            <person name="Kim W.H."/>
            <person name="Kim D.H."/>
            <person name="Kang K."/>
            <person name="Ahn T.Y."/>
        </authorList>
    </citation>
    <scope>NUCLEOTIDE SEQUENCE [LARGE SCALE GENOMIC DNA]</scope>
    <source>
        <strain evidence="2 3">JCM30602</strain>
    </source>
</reference>
<keyword evidence="3" id="KW-1185">Reference proteome</keyword>
<sequence length="515" mass="55658">MGFVAVVHAPRPPVGDLVALELTALDCRLPLASQATAQAELTLGALARRLVQAGPGGRGHAILSLLPRRGYDGTDTLGQLWPPVHLEFDQVLRVPPDGVALVGWFVDPGAAVAALRVRGAGATIELKPATWVQVKRPDVLEALAPRYGLEQDTLGFVAYAPGLAKVGTELYVEIETWQGEIAYKPVRPVELFGLGVIKQLLAVPRQPRARLAAAFDSVLGPVIEGLNRARLARPPSVAALTFGPPLPAPESSVVVPLHGRVDFMEYQLALFAEQPDPHCELIYVLDDPGLQDEAERLAESCWARFRLPFQLLMPEANLGFAPATNLGIDAARGTYVCLLNSDVFPIGPTGLAWVAKLVRRLAEDPTLGAVGPLLLYEDDTVQHAGMHYEQVAGLSDWAFLIHTGKGAPAPPAEGLREAPAITGACMVLRRADLQTLGGLDQGYLIGDFEDSDLCLQLRARGQRCAVDTDLRLYHLERQSQGPASSWRMNATLVNAWRHQRRWHASGLLSDMGADR</sequence>
<dbReference type="EMBL" id="SMSJ01000047">
    <property type="protein sequence ID" value="TDH60007.1"/>
    <property type="molecule type" value="Genomic_DNA"/>
</dbReference>